<dbReference type="Pfam" id="PF13177">
    <property type="entry name" value="DNA_pol3_delta2"/>
    <property type="match status" value="1"/>
</dbReference>
<dbReference type="Pfam" id="PF22608">
    <property type="entry name" value="DNAX_ATPase_lid"/>
    <property type="match status" value="1"/>
</dbReference>
<dbReference type="EMBL" id="JADEXF010000048">
    <property type="protein sequence ID" value="MBE9103853.1"/>
    <property type="molecule type" value="Genomic_DNA"/>
</dbReference>
<name>A0ABR9TTY1_9NOSO</name>
<organism evidence="15 16">
    <name type="scientific">Nostoc cf. edaphicum LEGE 07299</name>
    <dbReference type="NCBI Taxonomy" id="2777974"/>
    <lineage>
        <taxon>Bacteria</taxon>
        <taxon>Bacillati</taxon>
        <taxon>Cyanobacteriota</taxon>
        <taxon>Cyanophyceae</taxon>
        <taxon>Nostocales</taxon>
        <taxon>Nostocaceae</taxon>
        <taxon>Nostoc</taxon>
    </lineage>
</organism>
<dbReference type="SMART" id="SM00382">
    <property type="entry name" value="AAA"/>
    <property type="match status" value="1"/>
</dbReference>
<protein>
    <recommendedName>
        <fullName evidence="12">DNA polymerase III subunit gamma/tau</fullName>
        <ecNumber evidence="12">2.7.7.7</ecNumber>
    </recommendedName>
</protein>
<dbReference type="Gene3D" id="3.40.50.300">
    <property type="entry name" value="P-loop containing nucleotide triphosphate hydrolases"/>
    <property type="match status" value="1"/>
</dbReference>
<gene>
    <name evidence="12" type="primary">dnaX</name>
    <name evidence="15" type="ORF">IQ229_02515</name>
</gene>
<dbReference type="Gene3D" id="1.20.272.10">
    <property type="match status" value="1"/>
</dbReference>
<evidence type="ECO:0000256" key="5">
    <source>
        <dbReference type="ARBA" id="ARBA00022723"/>
    </source>
</evidence>
<feature type="region of interest" description="Disordered" evidence="13">
    <location>
        <begin position="630"/>
        <end position="649"/>
    </location>
</feature>
<evidence type="ECO:0000256" key="3">
    <source>
        <dbReference type="ARBA" id="ARBA00022695"/>
    </source>
</evidence>
<keyword evidence="6 12" id="KW-0547">Nucleotide-binding</keyword>
<keyword evidence="10" id="KW-0175">Coiled coil</keyword>
<dbReference type="InterPro" id="IPR005790">
    <property type="entry name" value="DNA_polIII_delta"/>
</dbReference>
<dbReference type="EC" id="2.7.7.7" evidence="12"/>
<evidence type="ECO:0000256" key="13">
    <source>
        <dbReference type="SAM" id="MobiDB-lite"/>
    </source>
</evidence>
<reference evidence="15 16" key="1">
    <citation type="submission" date="2020-10" db="EMBL/GenBank/DDBJ databases">
        <authorList>
            <person name="Castelo-Branco R."/>
            <person name="Eusebio N."/>
            <person name="Adriana R."/>
            <person name="Vieira A."/>
            <person name="Brugerolle De Fraissinette N."/>
            <person name="Rezende De Castro R."/>
            <person name="Schneider M.P."/>
            <person name="Vasconcelos V."/>
            <person name="Leao P.N."/>
        </authorList>
    </citation>
    <scope>NUCLEOTIDE SEQUENCE [LARGE SCALE GENOMIC DNA]</scope>
    <source>
        <strain evidence="15 16">LEGE 07299</strain>
    </source>
</reference>
<evidence type="ECO:0000256" key="4">
    <source>
        <dbReference type="ARBA" id="ARBA00022705"/>
    </source>
</evidence>
<dbReference type="Pfam" id="PF12169">
    <property type="entry name" value="DNA_pol3_gamma3"/>
    <property type="match status" value="1"/>
</dbReference>
<dbReference type="InterPro" id="IPR012763">
    <property type="entry name" value="DNA_pol_III_sug/sutau_N"/>
</dbReference>
<keyword evidence="9 12" id="KW-0239">DNA-directed DNA polymerase</keyword>
<dbReference type="PANTHER" id="PTHR11669">
    <property type="entry name" value="REPLICATION FACTOR C / DNA POLYMERASE III GAMMA-TAU SUBUNIT"/>
    <property type="match status" value="1"/>
</dbReference>
<comment type="function">
    <text evidence="12">DNA polymerase III is a complex, multichain enzyme responsible for most of the replicative synthesis in bacteria. This DNA polymerase also exhibits 3' to 5' exonuclease activity.</text>
</comment>
<evidence type="ECO:0000256" key="9">
    <source>
        <dbReference type="ARBA" id="ARBA00022932"/>
    </source>
</evidence>
<sequence length="674" mass="73147">MSYEPLHHKYRPKSFAELVGQEAIATTLTNAIGTSKIAPAYLFTGPRGTGKTSSARILAKSLNCLKGDKPTAEPCGVCEVCQGIAKGYALDVIEIDAASNTGVDNIRELIEKAQFAPVQCRYKVYVIDECHMLSTQAFNALLKTLEEPPRHVVFVLATTDPQRVLPTIISRCQRFDFRRIQLEAMVKHLSAIASFENIHISPDAVTLVAQLSQGGLRDAESLLDQLGLLAGEVTPERVWDLVGTVSEQDLLALLNAIAQDKPEAVLDCTHYILDRGREPLTILQNLAAFYRDLLIAKTAPHRHDLVACTQQTWTALVEFAQYFDMSVILAGQKHLREAEVQIKNTTQPRLWLEVTLLGLLPSATNIQPQASSVAPRVNTPVVSPSYPPVVAQNHPVSSVPLAEPQTNHNSASANHQAAAQNQPITSSPPVEQQTNHNSAAKSVSPPTPEPVAVPVPSVNIEPETSEVVGEEEYDLTQIWQQVLANLQPKSRQEMLRQMSQLIEFDGVVARIAIKQAWYDKGKSYLPMIAAAFQQTFQREIQINIEKGISSNSTSAKKNPPPKDSTRVQQSPTPSYNQQIPPPASVPQPTNPPPAPTAARNGNGVNGNGLNGNGVNGNGVNGNGLNGNGVNGNGMQTLPPPPKQTPAPDWEPDEVAIAAQRVAEFFNGQIIRFAD</sequence>
<dbReference type="NCBIfam" id="NF011510">
    <property type="entry name" value="PRK14948.1"/>
    <property type="match status" value="1"/>
</dbReference>
<evidence type="ECO:0000256" key="2">
    <source>
        <dbReference type="ARBA" id="ARBA00022679"/>
    </source>
</evidence>
<evidence type="ECO:0000259" key="14">
    <source>
        <dbReference type="SMART" id="SM00382"/>
    </source>
</evidence>
<dbReference type="InterPro" id="IPR027417">
    <property type="entry name" value="P-loop_NTPase"/>
</dbReference>
<keyword evidence="16" id="KW-1185">Reference proteome</keyword>
<dbReference type="Pfam" id="PF23007">
    <property type="entry name" value="DnaA_N-like_STI"/>
    <property type="match status" value="1"/>
</dbReference>
<keyword evidence="8 12" id="KW-0067">ATP-binding</keyword>
<feature type="region of interest" description="Disordered" evidence="13">
    <location>
        <begin position="399"/>
        <end position="457"/>
    </location>
</feature>
<keyword evidence="7" id="KW-0862">Zinc</keyword>
<keyword evidence="3 12" id="KW-0548">Nucleotidyltransferase</keyword>
<dbReference type="Proteomes" id="UP000647836">
    <property type="component" value="Unassembled WGS sequence"/>
</dbReference>
<dbReference type="NCBIfam" id="TIGR02397">
    <property type="entry name" value="dnaX_nterm"/>
    <property type="match status" value="1"/>
</dbReference>
<keyword evidence="5" id="KW-0479">Metal-binding</keyword>
<dbReference type="Gene3D" id="1.10.8.60">
    <property type="match status" value="1"/>
</dbReference>
<dbReference type="InterPro" id="IPR050238">
    <property type="entry name" value="DNA_Rep/Repair_Clamp_Loader"/>
</dbReference>
<evidence type="ECO:0000256" key="6">
    <source>
        <dbReference type="ARBA" id="ARBA00022741"/>
    </source>
</evidence>
<keyword evidence="4 12" id="KW-0235">DNA replication</keyword>
<dbReference type="InterPro" id="IPR008921">
    <property type="entry name" value="DNA_pol3_clamp-load_cplx_C"/>
</dbReference>
<dbReference type="CDD" id="cd00009">
    <property type="entry name" value="AAA"/>
    <property type="match status" value="1"/>
</dbReference>
<evidence type="ECO:0000256" key="7">
    <source>
        <dbReference type="ARBA" id="ARBA00022833"/>
    </source>
</evidence>
<keyword evidence="2 12" id="KW-0808">Transferase</keyword>
<dbReference type="InterPro" id="IPR054506">
    <property type="entry name" value="DnaA_N-like_STI"/>
</dbReference>
<evidence type="ECO:0000313" key="16">
    <source>
        <dbReference type="Proteomes" id="UP000647836"/>
    </source>
</evidence>
<dbReference type="SUPFAM" id="SSF48019">
    <property type="entry name" value="post-AAA+ oligomerization domain-like"/>
    <property type="match status" value="1"/>
</dbReference>
<feature type="region of interest" description="Disordered" evidence="13">
    <location>
        <begin position="547"/>
        <end position="622"/>
    </location>
</feature>
<dbReference type="PANTHER" id="PTHR11669:SF0">
    <property type="entry name" value="PROTEIN STICHEL-LIKE 2"/>
    <property type="match status" value="1"/>
</dbReference>
<evidence type="ECO:0000256" key="11">
    <source>
        <dbReference type="ARBA" id="ARBA00049244"/>
    </source>
</evidence>
<evidence type="ECO:0000256" key="10">
    <source>
        <dbReference type="ARBA" id="ARBA00023054"/>
    </source>
</evidence>
<dbReference type="GO" id="GO:0003887">
    <property type="term" value="F:DNA-directed DNA polymerase activity"/>
    <property type="evidence" value="ECO:0007669"/>
    <property type="project" value="UniProtKB-EC"/>
</dbReference>
<comment type="catalytic activity">
    <reaction evidence="11 12">
        <text>DNA(n) + a 2'-deoxyribonucleoside 5'-triphosphate = DNA(n+1) + diphosphate</text>
        <dbReference type="Rhea" id="RHEA:22508"/>
        <dbReference type="Rhea" id="RHEA-COMP:17339"/>
        <dbReference type="Rhea" id="RHEA-COMP:17340"/>
        <dbReference type="ChEBI" id="CHEBI:33019"/>
        <dbReference type="ChEBI" id="CHEBI:61560"/>
        <dbReference type="ChEBI" id="CHEBI:173112"/>
        <dbReference type="EC" id="2.7.7.7"/>
    </reaction>
</comment>
<dbReference type="InterPro" id="IPR003593">
    <property type="entry name" value="AAA+_ATPase"/>
</dbReference>
<dbReference type="InterPro" id="IPR045085">
    <property type="entry name" value="HLD_clamp_pol_III_gamma_tau"/>
</dbReference>
<dbReference type="RefSeq" id="WP_194040982.1">
    <property type="nucleotide sequence ID" value="NZ_JADEXF010000048.1"/>
</dbReference>
<feature type="compositionally biased region" description="Pro residues" evidence="13">
    <location>
        <begin position="579"/>
        <end position="595"/>
    </location>
</feature>
<dbReference type="NCBIfam" id="NF004046">
    <property type="entry name" value="PRK05563.1"/>
    <property type="match status" value="1"/>
</dbReference>
<accession>A0ABR9TTY1</accession>
<feature type="compositionally biased region" description="Polar residues" evidence="13">
    <location>
        <begin position="423"/>
        <end position="441"/>
    </location>
</feature>
<proteinExistence type="inferred from homology"/>
<evidence type="ECO:0000256" key="12">
    <source>
        <dbReference type="RuleBase" id="RU364063"/>
    </source>
</evidence>
<dbReference type="SUPFAM" id="SSF52540">
    <property type="entry name" value="P-loop containing nucleoside triphosphate hydrolases"/>
    <property type="match status" value="1"/>
</dbReference>
<comment type="similarity">
    <text evidence="1 12">Belongs to the DnaX/STICHEL family.</text>
</comment>
<feature type="compositionally biased region" description="Low complexity" evidence="13">
    <location>
        <begin position="407"/>
        <end position="422"/>
    </location>
</feature>
<feature type="compositionally biased region" description="Gly residues" evidence="13">
    <location>
        <begin position="603"/>
        <end position="622"/>
    </location>
</feature>
<dbReference type="CDD" id="cd18137">
    <property type="entry name" value="HLD_clamp_pol_III_gamma_tau"/>
    <property type="match status" value="1"/>
</dbReference>
<dbReference type="InterPro" id="IPR022754">
    <property type="entry name" value="DNA_pol_III_gamma-3"/>
</dbReference>
<comment type="caution">
    <text evidence="15">The sequence shown here is derived from an EMBL/GenBank/DDBJ whole genome shotgun (WGS) entry which is preliminary data.</text>
</comment>
<evidence type="ECO:0000256" key="8">
    <source>
        <dbReference type="ARBA" id="ARBA00022840"/>
    </source>
</evidence>
<feature type="non-terminal residue" evidence="15">
    <location>
        <position position="674"/>
    </location>
</feature>
<feature type="compositionally biased region" description="Polar residues" evidence="13">
    <location>
        <begin position="566"/>
        <end position="578"/>
    </location>
</feature>
<feature type="domain" description="AAA+ ATPase" evidence="14">
    <location>
        <begin position="37"/>
        <end position="181"/>
    </location>
</feature>
<evidence type="ECO:0000313" key="15">
    <source>
        <dbReference type="EMBL" id="MBE9103853.1"/>
    </source>
</evidence>
<dbReference type="NCBIfam" id="TIGR01128">
    <property type="entry name" value="holA"/>
    <property type="match status" value="1"/>
</dbReference>
<evidence type="ECO:0000256" key="1">
    <source>
        <dbReference type="ARBA" id="ARBA00006360"/>
    </source>
</evidence>
<comment type="subunit">
    <text evidence="12">DNA polymerase III contains a core (composed of alpha, epsilon and theta chains) that associates with a tau subunit. This core dimerizes to form the POLIII' complex. PolIII' associates with the gamma complex (composed of gamma, delta, delta', psi and chi chains) and with the beta chain to form the complete DNA polymerase III complex.</text>
</comment>